<evidence type="ECO:0000259" key="1">
    <source>
        <dbReference type="Pfam" id="PF20700"/>
    </source>
</evidence>
<organism evidence="2 3">
    <name type="scientific">Psylliodes chrysocephalus</name>
    <dbReference type="NCBI Taxonomy" id="3402493"/>
    <lineage>
        <taxon>Eukaryota</taxon>
        <taxon>Metazoa</taxon>
        <taxon>Ecdysozoa</taxon>
        <taxon>Arthropoda</taxon>
        <taxon>Hexapoda</taxon>
        <taxon>Insecta</taxon>
        <taxon>Pterygota</taxon>
        <taxon>Neoptera</taxon>
        <taxon>Endopterygota</taxon>
        <taxon>Coleoptera</taxon>
        <taxon>Polyphaga</taxon>
        <taxon>Cucujiformia</taxon>
        <taxon>Chrysomeloidea</taxon>
        <taxon>Chrysomelidae</taxon>
        <taxon>Galerucinae</taxon>
        <taxon>Alticini</taxon>
        <taxon>Psylliodes</taxon>
    </lineage>
</organism>
<evidence type="ECO:0000313" key="3">
    <source>
        <dbReference type="Proteomes" id="UP001153636"/>
    </source>
</evidence>
<dbReference type="Pfam" id="PF20700">
    <property type="entry name" value="Mutator"/>
    <property type="match status" value="1"/>
</dbReference>
<sequence length="121" mass="13896">MSFRQYSAHNELACIIGAKTGKVLYVSFKSKYCPICARALTKNIKAATHKCSKNWDGSSTFMESELILEGFRNTIKMQKLKYVKIIGDGDCSVYKKICLERPYGRTMVRKVECINHLLRNY</sequence>
<name>A0A9P0CXJ1_9CUCU</name>
<evidence type="ECO:0000313" key="2">
    <source>
        <dbReference type="EMBL" id="CAH1106076.1"/>
    </source>
</evidence>
<gene>
    <name evidence="2" type="ORF">PSYICH_LOCUS6417</name>
</gene>
<dbReference type="Proteomes" id="UP001153636">
    <property type="component" value="Chromosome 2"/>
</dbReference>
<reference evidence="2" key="1">
    <citation type="submission" date="2022-01" db="EMBL/GenBank/DDBJ databases">
        <authorList>
            <person name="King R."/>
        </authorList>
    </citation>
    <scope>NUCLEOTIDE SEQUENCE</scope>
</reference>
<keyword evidence="3" id="KW-1185">Reference proteome</keyword>
<dbReference type="InterPro" id="IPR049012">
    <property type="entry name" value="Mutator_transp_dom"/>
</dbReference>
<protein>
    <recommendedName>
        <fullName evidence="1">Mutator-like transposase domain-containing protein</fullName>
    </recommendedName>
</protein>
<dbReference type="EMBL" id="OV651814">
    <property type="protein sequence ID" value="CAH1106076.1"/>
    <property type="molecule type" value="Genomic_DNA"/>
</dbReference>
<feature type="domain" description="Mutator-like transposase" evidence="1">
    <location>
        <begin position="5"/>
        <end position="121"/>
    </location>
</feature>
<dbReference type="OrthoDB" id="10069847at2759"/>
<dbReference type="AlphaFoldDB" id="A0A9P0CXJ1"/>
<accession>A0A9P0CXJ1</accession>
<proteinExistence type="predicted"/>